<evidence type="ECO:0000256" key="2">
    <source>
        <dbReference type="ARBA" id="ARBA00022771"/>
    </source>
</evidence>
<dbReference type="OMA" id="CFMNYKM"/>
<dbReference type="InParanoid" id="B3N2R6"/>
<keyword evidence="3" id="KW-0862">Zinc</keyword>
<evidence type="ECO:0000256" key="4">
    <source>
        <dbReference type="ARBA" id="ARBA00023125"/>
    </source>
</evidence>
<reference evidence="8 9" key="1">
    <citation type="journal article" date="2007" name="Nature">
        <title>Evolution of genes and genomes on the Drosophila phylogeny.</title>
        <authorList>
            <consortium name="Drosophila 12 Genomes Consortium"/>
            <person name="Clark A.G."/>
            <person name="Eisen M.B."/>
            <person name="Smith D.R."/>
            <person name="Bergman C.M."/>
            <person name="Oliver B."/>
            <person name="Markow T.A."/>
            <person name="Kaufman T.C."/>
            <person name="Kellis M."/>
            <person name="Gelbart W."/>
            <person name="Iyer V.N."/>
            <person name="Pollard D.A."/>
            <person name="Sackton T.B."/>
            <person name="Larracuente A.M."/>
            <person name="Singh N.D."/>
            <person name="Abad J.P."/>
            <person name="Abt D.N."/>
            <person name="Adryan B."/>
            <person name="Aguade M."/>
            <person name="Akashi H."/>
            <person name="Anderson W.W."/>
            <person name="Aquadro C.F."/>
            <person name="Ardell D.H."/>
            <person name="Arguello R."/>
            <person name="Artieri C.G."/>
            <person name="Barbash D.A."/>
            <person name="Barker D."/>
            <person name="Barsanti P."/>
            <person name="Batterham P."/>
            <person name="Batzoglou S."/>
            <person name="Begun D."/>
            <person name="Bhutkar A."/>
            <person name="Blanco E."/>
            <person name="Bosak S.A."/>
            <person name="Bradley R.K."/>
            <person name="Brand A.D."/>
            <person name="Brent M.R."/>
            <person name="Brooks A.N."/>
            <person name="Brown R.H."/>
            <person name="Butlin R.K."/>
            <person name="Caggese C."/>
            <person name="Calvi B.R."/>
            <person name="Bernardo de Carvalho A."/>
            <person name="Caspi A."/>
            <person name="Castrezana S."/>
            <person name="Celniker S.E."/>
            <person name="Chang J.L."/>
            <person name="Chapple C."/>
            <person name="Chatterji S."/>
            <person name="Chinwalla A."/>
            <person name="Civetta A."/>
            <person name="Clifton S.W."/>
            <person name="Comeron J.M."/>
            <person name="Costello J.C."/>
            <person name="Coyne J.A."/>
            <person name="Daub J."/>
            <person name="David R.G."/>
            <person name="Delcher A.L."/>
            <person name="Delehaunty K."/>
            <person name="Do C.B."/>
            <person name="Ebling H."/>
            <person name="Edwards K."/>
            <person name="Eickbush T."/>
            <person name="Evans J.D."/>
            <person name="Filipski A."/>
            <person name="Findeiss S."/>
            <person name="Freyhult E."/>
            <person name="Fulton L."/>
            <person name="Fulton R."/>
            <person name="Garcia A.C."/>
            <person name="Gardiner A."/>
            <person name="Garfield D.A."/>
            <person name="Garvin B.E."/>
            <person name="Gibson G."/>
            <person name="Gilbert D."/>
            <person name="Gnerre S."/>
            <person name="Godfrey J."/>
            <person name="Good R."/>
            <person name="Gotea V."/>
            <person name="Gravely B."/>
            <person name="Greenberg A.J."/>
            <person name="Griffiths-Jones S."/>
            <person name="Gross S."/>
            <person name="Guigo R."/>
            <person name="Gustafson E.A."/>
            <person name="Haerty W."/>
            <person name="Hahn M.W."/>
            <person name="Halligan D.L."/>
            <person name="Halpern A.L."/>
            <person name="Halter G.M."/>
            <person name="Han M.V."/>
            <person name="Heger A."/>
            <person name="Hillier L."/>
            <person name="Hinrichs A.S."/>
            <person name="Holmes I."/>
            <person name="Hoskins R.A."/>
            <person name="Hubisz M.J."/>
            <person name="Hultmark D."/>
            <person name="Huntley M.A."/>
            <person name="Jaffe D.B."/>
            <person name="Jagadeeshan S."/>
            <person name="Jeck W.R."/>
            <person name="Johnson J."/>
            <person name="Jones C.D."/>
            <person name="Jordan W.C."/>
            <person name="Karpen G.H."/>
            <person name="Kataoka E."/>
            <person name="Keightley P.D."/>
            <person name="Kheradpour P."/>
            <person name="Kirkness E.F."/>
            <person name="Koerich L.B."/>
            <person name="Kristiansen K."/>
            <person name="Kudrna D."/>
            <person name="Kulathinal R.J."/>
            <person name="Kumar S."/>
            <person name="Kwok R."/>
            <person name="Lander E."/>
            <person name="Langley C.H."/>
            <person name="Lapoint R."/>
            <person name="Lazzaro B.P."/>
            <person name="Lee S.J."/>
            <person name="Levesque L."/>
            <person name="Li R."/>
            <person name="Lin C.F."/>
            <person name="Lin M.F."/>
            <person name="Lindblad-Toh K."/>
            <person name="Llopart A."/>
            <person name="Long M."/>
            <person name="Low L."/>
            <person name="Lozovsky E."/>
            <person name="Lu J."/>
            <person name="Luo M."/>
            <person name="Machado C.A."/>
            <person name="Makalowski W."/>
            <person name="Marzo M."/>
            <person name="Matsuda M."/>
            <person name="Matzkin L."/>
            <person name="McAllister B."/>
            <person name="McBride C.S."/>
            <person name="McKernan B."/>
            <person name="McKernan K."/>
            <person name="Mendez-Lago M."/>
            <person name="Minx P."/>
            <person name="Mollenhauer M.U."/>
            <person name="Montooth K."/>
            <person name="Mount S.M."/>
            <person name="Mu X."/>
            <person name="Myers E."/>
            <person name="Negre B."/>
            <person name="Newfeld S."/>
            <person name="Nielsen R."/>
            <person name="Noor M.A."/>
            <person name="O'Grady P."/>
            <person name="Pachter L."/>
            <person name="Papaceit M."/>
            <person name="Parisi M.J."/>
            <person name="Parisi M."/>
            <person name="Parts L."/>
            <person name="Pedersen J.S."/>
            <person name="Pesole G."/>
            <person name="Phillippy A.M."/>
            <person name="Ponting C.P."/>
            <person name="Pop M."/>
            <person name="Porcelli D."/>
            <person name="Powell J.R."/>
            <person name="Prohaska S."/>
            <person name="Pruitt K."/>
            <person name="Puig M."/>
            <person name="Quesneville H."/>
            <person name="Ram K.R."/>
            <person name="Rand D."/>
            <person name="Rasmussen M.D."/>
            <person name="Reed L.K."/>
            <person name="Reenan R."/>
            <person name="Reily A."/>
            <person name="Remington K.A."/>
            <person name="Rieger T.T."/>
            <person name="Ritchie M.G."/>
            <person name="Robin C."/>
            <person name="Rogers Y.H."/>
            <person name="Rohde C."/>
            <person name="Rozas J."/>
            <person name="Rubenfield M.J."/>
            <person name="Ruiz A."/>
            <person name="Russo S."/>
            <person name="Salzberg S.L."/>
            <person name="Sanchez-Gracia A."/>
            <person name="Saranga D.J."/>
            <person name="Sato H."/>
            <person name="Schaeffer S.W."/>
            <person name="Schatz M.C."/>
            <person name="Schlenke T."/>
            <person name="Schwartz R."/>
            <person name="Segarra C."/>
            <person name="Singh R.S."/>
            <person name="Sirot L."/>
            <person name="Sirota M."/>
            <person name="Sisneros N.B."/>
            <person name="Smith C.D."/>
            <person name="Smith T.F."/>
            <person name="Spieth J."/>
            <person name="Stage D.E."/>
            <person name="Stark A."/>
            <person name="Stephan W."/>
            <person name="Strausberg R.L."/>
            <person name="Strempel S."/>
            <person name="Sturgill D."/>
            <person name="Sutton G."/>
            <person name="Sutton G.G."/>
            <person name="Tao W."/>
            <person name="Teichmann S."/>
            <person name="Tobari Y.N."/>
            <person name="Tomimura Y."/>
            <person name="Tsolas J.M."/>
            <person name="Valente V.L."/>
            <person name="Venter E."/>
            <person name="Venter J.C."/>
            <person name="Vicario S."/>
            <person name="Vieira F.G."/>
            <person name="Vilella A.J."/>
            <person name="Villasante A."/>
            <person name="Walenz B."/>
            <person name="Wang J."/>
            <person name="Wasserman M."/>
            <person name="Watts T."/>
            <person name="Wilson D."/>
            <person name="Wilson R.K."/>
            <person name="Wing R.A."/>
            <person name="Wolfner M.F."/>
            <person name="Wong A."/>
            <person name="Wong G.K."/>
            <person name="Wu C.I."/>
            <person name="Wu G."/>
            <person name="Yamamoto D."/>
            <person name="Yang H.P."/>
            <person name="Yang S.P."/>
            <person name="Yorke J.A."/>
            <person name="Yoshida K."/>
            <person name="Zdobnov E."/>
            <person name="Zhang P."/>
            <person name="Zhang Y."/>
            <person name="Zimin A.V."/>
            <person name="Baldwin J."/>
            <person name="Abdouelleil A."/>
            <person name="Abdulkadir J."/>
            <person name="Abebe A."/>
            <person name="Abera B."/>
            <person name="Abreu J."/>
            <person name="Acer S.C."/>
            <person name="Aftuck L."/>
            <person name="Alexander A."/>
            <person name="An P."/>
            <person name="Anderson E."/>
            <person name="Anderson S."/>
            <person name="Arachi H."/>
            <person name="Azer M."/>
            <person name="Bachantsang P."/>
            <person name="Barry A."/>
            <person name="Bayul T."/>
            <person name="Berlin A."/>
            <person name="Bessette D."/>
            <person name="Bloom T."/>
            <person name="Blye J."/>
            <person name="Boguslavskiy L."/>
            <person name="Bonnet C."/>
            <person name="Boukhgalter B."/>
            <person name="Bourzgui I."/>
            <person name="Brown A."/>
            <person name="Cahill P."/>
            <person name="Channer S."/>
            <person name="Cheshatsang Y."/>
            <person name="Chuda L."/>
            <person name="Citroen M."/>
            <person name="Collymore A."/>
            <person name="Cooke P."/>
            <person name="Costello M."/>
            <person name="D'Aco K."/>
            <person name="Daza R."/>
            <person name="De Haan G."/>
            <person name="DeGray S."/>
            <person name="DeMaso C."/>
            <person name="Dhargay N."/>
            <person name="Dooley K."/>
            <person name="Dooley E."/>
            <person name="Doricent M."/>
            <person name="Dorje P."/>
            <person name="Dorjee K."/>
            <person name="Dupes A."/>
            <person name="Elong R."/>
            <person name="Falk J."/>
            <person name="Farina A."/>
            <person name="Faro S."/>
            <person name="Ferguson D."/>
            <person name="Fisher S."/>
            <person name="Foley C.D."/>
            <person name="Franke A."/>
            <person name="Friedrich D."/>
            <person name="Gadbois L."/>
            <person name="Gearin G."/>
            <person name="Gearin C.R."/>
            <person name="Giannoukos G."/>
            <person name="Goode T."/>
            <person name="Graham J."/>
            <person name="Grandbois E."/>
            <person name="Grewal S."/>
            <person name="Gyaltsen K."/>
            <person name="Hafez N."/>
            <person name="Hagos B."/>
            <person name="Hall J."/>
            <person name="Henson C."/>
            <person name="Hollinger A."/>
            <person name="Honan T."/>
            <person name="Huard M.D."/>
            <person name="Hughes L."/>
            <person name="Hurhula B."/>
            <person name="Husby M.E."/>
            <person name="Kamat A."/>
            <person name="Kanga B."/>
            <person name="Kashin S."/>
            <person name="Khazanovich D."/>
            <person name="Kisner P."/>
            <person name="Lance K."/>
            <person name="Lara M."/>
            <person name="Lee W."/>
            <person name="Lennon N."/>
            <person name="Letendre F."/>
            <person name="LeVine R."/>
            <person name="Lipovsky A."/>
            <person name="Liu X."/>
            <person name="Liu J."/>
            <person name="Liu S."/>
            <person name="Lokyitsang T."/>
            <person name="Lokyitsang Y."/>
            <person name="Lubonja R."/>
            <person name="Lui A."/>
            <person name="MacDonald P."/>
            <person name="Magnisalis V."/>
            <person name="Maru K."/>
            <person name="Matthews C."/>
            <person name="McCusker W."/>
            <person name="McDonough S."/>
            <person name="Mehta T."/>
            <person name="Meldrim J."/>
            <person name="Meneus L."/>
            <person name="Mihai O."/>
            <person name="Mihalev A."/>
            <person name="Mihova T."/>
            <person name="Mittelman R."/>
            <person name="Mlenga V."/>
            <person name="Montmayeur A."/>
            <person name="Mulrain L."/>
            <person name="Navidi A."/>
            <person name="Naylor J."/>
            <person name="Negash T."/>
            <person name="Nguyen T."/>
            <person name="Nguyen N."/>
            <person name="Nicol R."/>
            <person name="Norbu C."/>
            <person name="Norbu N."/>
            <person name="Novod N."/>
            <person name="O'Neill B."/>
            <person name="Osman S."/>
            <person name="Markiewicz E."/>
            <person name="Oyono O.L."/>
            <person name="Patti C."/>
            <person name="Phunkhang P."/>
            <person name="Pierre F."/>
            <person name="Priest M."/>
            <person name="Raghuraman S."/>
            <person name="Rege F."/>
            <person name="Reyes R."/>
            <person name="Rise C."/>
            <person name="Rogov P."/>
            <person name="Ross K."/>
            <person name="Ryan E."/>
            <person name="Settipalli S."/>
            <person name="Shea T."/>
            <person name="Sherpa N."/>
            <person name="Shi L."/>
            <person name="Shih D."/>
            <person name="Sparrow T."/>
            <person name="Spaulding J."/>
            <person name="Stalker J."/>
            <person name="Stange-Thomann N."/>
            <person name="Stavropoulos S."/>
            <person name="Stone C."/>
            <person name="Strader C."/>
            <person name="Tesfaye S."/>
            <person name="Thomson T."/>
            <person name="Thoulutsang Y."/>
            <person name="Thoulutsang D."/>
            <person name="Topham K."/>
            <person name="Topping I."/>
            <person name="Tsamla T."/>
            <person name="Vassiliev H."/>
            <person name="Vo A."/>
            <person name="Wangchuk T."/>
            <person name="Wangdi T."/>
            <person name="Weiand M."/>
            <person name="Wilkinson J."/>
            <person name="Wilson A."/>
            <person name="Yadav S."/>
            <person name="Young G."/>
            <person name="Yu Q."/>
            <person name="Zembek L."/>
            <person name="Zhong D."/>
            <person name="Zimmer A."/>
            <person name="Zwirko Z."/>
            <person name="Jaffe D.B."/>
            <person name="Alvarez P."/>
            <person name="Brockman W."/>
            <person name="Butler J."/>
            <person name="Chin C."/>
            <person name="Gnerre S."/>
            <person name="Grabherr M."/>
            <person name="Kleber M."/>
            <person name="Mauceli E."/>
            <person name="MacCallum I."/>
        </authorList>
    </citation>
    <scope>NUCLEOTIDE SEQUENCE [LARGE SCALE GENOMIC DNA]</scope>
    <source>
        <strain evidence="9">Tucson 14024-0371.13</strain>
    </source>
</reference>
<evidence type="ECO:0000313" key="8">
    <source>
        <dbReference type="EMBL" id="EDV44408.1"/>
    </source>
</evidence>
<feature type="region of interest" description="Disordered" evidence="6">
    <location>
        <begin position="318"/>
        <end position="345"/>
    </location>
</feature>
<feature type="domain" description="THAP-type" evidence="7">
    <location>
        <begin position="1"/>
        <end position="86"/>
    </location>
</feature>
<dbReference type="STRING" id="7217.B3N2R6"/>
<keyword evidence="2 5" id="KW-0863">Zinc-finger</keyword>
<name>B3N2R6_DROAN</name>
<feature type="compositionally biased region" description="Basic and acidic residues" evidence="6">
    <location>
        <begin position="225"/>
        <end position="235"/>
    </location>
</feature>
<evidence type="ECO:0000313" key="9">
    <source>
        <dbReference type="Proteomes" id="UP000007801"/>
    </source>
</evidence>
<organism evidence="8 9">
    <name type="scientific">Drosophila ananassae</name>
    <name type="common">Fruit fly</name>
    <dbReference type="NCBI Taxonomy" id="7217"/>
    <lineage>
        <taxon>Eukaryota</taxon>
        <taxon>Metazoa</taxon>
        <taxon>Ecdysozoa</taxon>
        <taxon>Arthropoda</taxon>
        <taxon>Hexapoda</taxon>
        <taxon>Insecta</taxon>
        <taxon>Pterygota</taxon>
        <taxon>Neoptera</taxon>
        <taxon>Endopterygota</taxon>
        <taxon>Diptera</taxon>
        <taxon>Brachycera</taxon>
        <taxon>Muscomorpha</taxon>
        <taxon>Ephydroidea</taxon>
        <taxon>Drosophilidae</taxon>
        <taxon>Drosophila</taxon>
        <taxon>Sophophora</taxon>
    </lineage>
</organism>
<keyword evidence="1" id="KW-0479">Metal-binding</keyword>
<dbReference type="HOGENOM" id="CLU_035934_0_0_1"/>
<evidence type="ECO:0000256" key="5">
    <source>
        <dbReference type="PROSITE-ProRule" id="PRU00309"/>
    </source>
</evidence>
<evidence type="ECO:0000259" key="7">
    <source>
        <dbReference type="PROSITE" id="PS50950"/>
    </source>
</evidence>
<dbReference type="PROSITE" id="PS50950">
    <property type="entry name" value="ZF_THAP"/>
    <property type="match status" value="1"/>
</dbReference>
<accession>B3N2R6</accession>
<evidence type="ECO:0000256" key="3">
    <source>
        <dbReference type="ARBA" id="ARBA00022833"/>
    </source>
</evidence>
<dbReference type="KEGG" id="dan:6493881"/>
<feature type="compositionally biased region" description="Basic and acidic residues" evidence="6">
    <location>
        <begin position="326"/>
        <end position="335"/>
    </location>
</feature>
<dbReference type="OrthoDB" id="7683421at2759"/>
<dbReference type="Pfam" id="PF05485">
    <property type="entry name" value="THAP"/>
    <property type="match status" value="1"/>
</dbReference>
<dbReference type="PhylomeDB" id="B3N2R6"/>
<protein>
    <recommendedName>
        <fullName evidence="7">THAP-type domain-containing protein</fullName>
    </recommendedName>
</protein>
<dbReference type="SUPFAM" id="SSF57716">
    <property type="entry name" value="Glucocorticoid receptor-like (DNA-binding domain)"/>
    <property type="match status" value="1"/>
</dbReference>
<dbReference type="GO" id="GO:0003677">
    <property type="term" value="F:DNA binding"/>
    <property type="evidence" value="ECO:0007669"/>
    <property type="project" value="UniProtKB-UniRule"/>
</dbReference>
<dbReference type="GeneID" id="6493881"/>
<proteinExistence type="predicted"/>
<dbReference type="Proteomes" id="UP000007801">
    <property type="component" value="Unassembled WGS sequence"/>
</dbReference>
<evidence type="ECO:0000256" key="1">
    <source>
        <dbReference type="ARBA" id="ARBA00022723"/>
    </source>
</evidence>
<gene>
    <name evidence="8" type="primary">Dana\GF11015</name>
    <name evidence="8" type="synonym">dana_GLEANR_11022</name>
    <name evidence="8" type="ORF">GF11015</name>
</gene>
<sequence length="523" mass="60009">MGGTRCIFRDCSVNSKRNPKMHFFKLPLRDSKRVGAWLRNCGKEDILNVPNKKLDCKTVCARHFRIECFMNYKMDRLLPFVTPTLIRINSNFAIDLDNLDENGDAVLVKLEIPTQPHLIAPKDFDCPLGFNDESDCDPELWSRIIGQRDPAAGNQEASDRSRCEAALSNCEGRQQDDQPQAPKLIKKYEIKVIKRNLPDKQGVHCHKVTKKTKLAEEPESLEIHLEEDELHKQEESIPQPDLPKSKEEAGNNHVMINGKIMELKVQKQNSSNAWKSLKTQYLKPHDNEKAIKTVKESAEQEENLLQCDEIILGPNEEMEWDPNTLHSHESIESPKELPGTEASTQTLPDDLEKLTRVEAETQTLQDVQENPARIEAETQTLDEEPTRDQILLQYNQLKSDYEKIKKENSLLKLPIAQSESPKLPTNNKSAANSLSKPQLYMGIKKYLGPTMAALLRIELFGGSEDRSWKEDEQEFAVELLKLGEETYKYCCDEWRFRLPPLRLARTWLEADNQMAKDDEPLDL</sequence>
<keyword evidence="4 5" id="KW-0238">DNA-binding</keyword>
<dbReference type="InterPro" id="IPR006612">
    <property type="entry name" value="THAP_Znf"/>
</dbReference>
<dbReference type="FunCoup" id="B3N2R6">
    <property type="interactions" value="17"/>
</dbReference>
<dbReference type="SMART" id="SM00980">
    <property type="entry name" value="THAP"/>
    <property type="match status" value="1"/>
</dbReference>
<dbReference type="GO" id="GO:0008270">
    <property type="term" value="F:zinc ion binding"/>
    <property type="evidence" value="ECO:0007669"/>
    <property type="project" value="UniProtKB-KW"/>
</dbReference>
<dbReference type="eggNOG" id="ENOG502QWJ9">
    <property type="taxonomic scope" value="Eukaryota"/>
</dbReference>
<evidence type="ECO:0000256" key="6">
    <source>
        <dbReference type="SAM" id="MobiDB-lite"/>
    </source>
</evidence>
<dbReference type="AlphaFoldDB" id="B3N2R6"/>
<dbReference type="SMART" id="SM00692">
    <property type="entry name" value="DM3"/>
    <property type="match status" value="1"/>
</dbReference>
<dbReference type="EMBL" id="CH906690">
    <property type="protein sequence ID" value="EDV44408.1"/>
    <property type="molecule type" value="Genomic_DNA"/>
</dbReference>
<feature type="region of interest" description="Disordered" evidence="6">
    <location>
        <begin position="225"/>
        <end position="249"/>
    </location>
</feature>
<keyword evidence="9" id="KW-1185">Reference proteome</keyword>